<gene>
    <name evidence="1" type="ORF">EV652_10944</name>
</gene>
<keyword evidence="2" id="KW-1185">Reference proteome</keyword>
<proteinExistence type="predicted"/>
<organism evidence="1 2">
    <name type="scientific">Kribbella steppae</name>
    <dbReference type="NCBI Taxonomy" id="2512223"/>
    <lineage>
        <taxon>Bacteria</taxon>
        <taxon>Bacillati</taxon>
        <taxon>Actinomycetota</taxon>
        <taxon>Actinomycetes</taxon>
        <taxon>Propionibacteriales</taxon>
        <taxon>Kribbellaceae</taxon>
        <taxon>Kribbella</taxon>
    </lineage>
</organism>
<evidence type="ECO:0000313" key="2">
    <source>
        <dbReference type="Proteomes" id="UP000294508"/>
    </source>
</evidence>
<accession>A0A4R2HBV8</accession>
<comment type="caution">
    <text evidence="1">The sequence shown here is derived from an EMBL/GenBank/DDBJ whole genome shotgun (WGS) entry which is preliminary data.</text>
</comment>
<sequence length="202" mass="23117">MTFVDDVPASVATADHVPVDDQSSRTVPLWPIPDDLLHTYRTLLSKAWSPRTIHPDFAFTRIDGKPVSRGQCGVTSAWLLHKLRQWQPEIEATYCYGEVVSLDETLADHCWVEIKGSSSPECWVVDLTCDQFDVFKGEAVRCESHDSLKRRSIEYKAISQLSYGDLKRDLVWKRFKKLKYRIRLSSPLATVRLRFATATRSS</sequence>
<reference evidence="1 2" key="1">
    <citation type="journal article" date="2015" name="Stand. Genomic Sci.">
        <title>Genomic Encyclopedia of Bacterial and Archaeal Type Strains, Phase III: the genomes of soil and plant-associated and newly described type strains.</title>
        <authorList>
            <person name="Whitman W.B."/>
            <person name="Woyke T."/>
            <person name="Klenk H.P."/>
            <person name="Zhou Y."/>
            <person name="Lilburn T.G."/>
            <person name="Beck B.J."/>
            <person name="De Vos P."/>
            <person name="Vandamme P."/>
            <person name="Eisen J.A."/>
            <person name="Garrity G."/>
            <person name="Hugenholtz P."/>
            <person name="Kyrpides N.C."/>
        </authorList>
    </citation>
    <scope>NUCLEOTIDE SEQUENCE [LARGE SCALE GENOMIC DNA]</scope>
    <source>
        <strain evidence="1 2">VKM Ac-2572</strain>
    </source>
</reference>
<name>A0A4R2HBV8_9ACTN</name>
<dbReference type="EMBL" id="SLWN01000009">
    <property type="protein sequence ID" value="TCO23221.1"/>
    <property type="molecule type" value="Genomic_DNA"/>
</dbReference>
<evidence type="ECO:0000313" key="1">
    <source>
        <dbReference type="EMBL" id="TCO23221.1"/>
    </source>
</evidence>
<dbReference type="Proteomes" id="UP000294508">
    <property type="component" value="Unassembled WGS sequence"/>
</dbReference>
<protein>
    <submittedName>
        <fullName evidence="1">Uncharacterized protein</fullName>
    </submittedName>
</protein>
<dbReference type="AlphaFoldDB" id="A0A4R2HBV8"/>